<feature type="compositionally biased region" description="Basic and acidic residues" evidence="1">
    <location>
        <begin position="910"/>
        <end position="936"/>
    </location>
</feature>
<feature type="compositionally biased region" description="Polar residues" evidence="1">
    <location>
        <begin position="646"/>
        <end position="657"/>
    </location>
</feature>
<feature type="region of interest" description="Disordered" evidence="1">
    <location>
        <begin position="427"/>
        <end position="465"/>
    </location>
</feature>
<feature type="compositionally biased region" description="Polar residues" evidence="1">
    <location>
        <begin position="1009"/>
        <end position="1018"/>
    </location>
</feature>
<feature type="compositionally biased region" description="Basic residues" evidence="1">
    <location>
        <begin position="1157"/>
        <end position="1168"/>
    </location>
</feature>
<name>A0ABZ0NM65_CERBT</name>
<dbReference type="RefSeq" id="XP_023456788.2">
    <property type="nucleotide sequence ID" value="XM_023596113.2"/>
</dbReference>
<feature type="region of interest" description="Disordered" evidence="1">
    <location>
        <begin position="627"/>
        <end position="738"/>
    </location>
</feature>
<feature type="compositionally biased region" description="Basic and acidic residues" evidence="1">
    <location>
        <begin position="781"/>
        <end position="814"/>
    </location>
</feature>
<keyword evidence="3" id="KW-1185">Reference proteome</keyword>
<feature type="compositionally biased region" description="Basic residues" evidence="1">
    <location>
        <begin position="279"/>
        <end position="289"/>
    </location>
</feature>
<feature type="compositionally biased region" description="Basic residues" evidence="1">
    <location>
        <begin position="937"/>
        <end position="950"/>
    </location>
</feature>
<evidence type="ECO:0000313" key="2">
    <source>
        <dbReference type="EMBL" id="WPB00587.1"/>
    </source>
</evidence>
<feature type="compositionally biased region" description="Polar residues" evidence="1">
    <location>
        <begin position="80"/>
        <end position="96"/>
    </location>
</feature>
<feature type="compositionally biased region" description="Acidic residues" evidence="1">
    <location>
        <begin position="815"/>
        <end position="832"/>
    </location>
</feature>
<feature type="compositionally biased region" description="Polar residues" evidence="1">
    <location>
        <begin position="177"/>
        <end position="187"/>
    </location>
</feature>
<dbReference type="GeneID" id="35427221"/>
<feature type="compositionally biased region" description="Low complexity" evidence="1">
    <location>
        <begin position="660"/>
        <end position="674"/>
    </location>
</feature>
<feature type="region of interest" description="Disordered" evidence="1">
    <location>
        <begin position="1"/>
        <end position="142"/>
    </location>
</feature>
<dbReference type="EMBL" id="CP134186">
    <property type="protein sequence ID" value="WPB00587.1"/>
    <property type="molecule type" value="Genomic_DNA"/>
</dbReference>
<evidence type="ECO:0000256" key="1">
    <source>
        <dbReference type="SAM" id="MobiDB-lite"/>
    </source>
</evidence>
<feature type="region of interest" description="Disordered" evidence="1">
    <location>
        <begin position="776"/>
        <end position="1168"/>
    </location>
</feature>
<feature type="compositionally biased region" description="Polar residues" evidence="1">
    <location>
        <begin position="974"/>
        <end position="999"/>
    </location>
</feature>
<feature type="compositionally biased region" description="Basic residues" evidence="1">
    <location>
        <begin position="25"/>
        <end position="34"/>
    </location>
</feature>
<feature type="compositionally biased region" description="Polar residues" evidence="1">
    <location>
        <begin position="61"/>
        <end position="72"/>
    </location>
</feature>
<evidence type="ECO:0000313" key="3">
    <source>
        <dbReference type="Proteomes" id="UP001302367"/>
    </source>
</evidence>
<protein>
    <recommendedName>
        <fullName evidence="4">Transcriptional regulatory protein DEP1</fullName>
    </recommendedName>
</protein>
<gene>
    <name evidence="2" type="ORF">RHO25_005207</name>
</gene>
<evidence type="ECO:0008006" key="4">
    <source>
        <dbReference type="Google" id="ProtNLM"/>
    </source>
</evidence>
<accession>A0ABZ0NM65</accession>
<organism evidence="2 3">
    <name type="scientific">Cercospora beticola</name>
    <name type="common">Sugarbeet leaf spot fungus</name>
    <dbReference type="NCBI Taxonomy" id="122368"/>
    <lineage>
        <taxon>Eukaryota</taxon>
        <taxon>Fungi</taxon>
        <taxon>Dikarya</taxon>
        <taxon>Ascomycota</taxon>
        <taxon>Pezizomycotina</taxon>
        <taxon>Dothideomycetes</taxon>
        <taxon>Dothideomycetidae</taxon>
        <taxon>Mycosphaerellales</taxon>
        <taxon>Mycosphaerellaceae</taxon>
        <taxon>Cercospora</taxon>
    </lineage>
</organism>
<proteinExistence type="predicted"/>
<dbReference type="Proteomes" id="UP001302367">
    <property type="component" value="Chromosome 3"/>
</dbReference>
<feature type="compositionally biased region" description="Pro residues" evidence="1">
    <location>
        <begin position="1080"/>
        <end position="1099"/>
    </location>
</feature>
<feature type="compositionally biased region" description="Polar residues" evidence="1">
    <location>
        <begin position="893"/>
        <end position="909"/>
    </location>
</feature>
<reference evidence="2 3" key="1">
    <citation type="submission" date="2023-09" db="EMBL/GenBank/DDBJ databases">
        <title>Complete-Gapless Cercospora beticola genome.</title>
        <authorList>
            <person name="Wyatt N.A."/>
            <person name="Spanner R.E."/>
            <person name="Bolton M.D."/>
        </authorList>
    </citation>
    <scope>NUCLEOTIDE SEQUENCE [LARGE SCALE GENOMIC DNA]</scope>
    <source>
        <strain evidence="2">Cb09-40</strain>
    </source>
</reference>
<feature type="compositionally biased region" description="Acidic residues" evidence="1">
    <location>
        <begin position="242"/>
        <end position="274"/>
    </location>
</feature>
<feature type="compositionally biased region" description="Basic and acidic residues" evidence="1">
    <location>
        <begin position="865"/>
        <end position="874"/>
    </location>
</feature>
<feature type="compositionally biased region" description="Low complexity" evidence="1">
    <location>
        <begin position="112"/>
        <end position="125"/>
    </location>
</feature>
<feature type="region of interest" description="Disordered" evidence="1">
    <location>
        <begin position="170"/>
        <end position="292"/>
    </location>
</feature>
<feature type="compositionally biased region" description="Basic and acidic residues" evidence="1">
    <location>
        <begin position="689"/>
        <end position="703"/>
    </location>
</feature>
<sequence length="1168" mass="129146">MSPRTQDALGRKAGRFDPSEPLHMTTRHAAKKGRPNGTPSINGSAEDNDSRRESLDGVRPTTAQSLGSQSSPKGRRISGESANSTSDVNMSFSSHRSANKKVSRDFSDHSESPIQQTGPQTSQSPSRKRKRTYSTPSIPHEAATIAKPAILLHGTDEDLNTYKDVLVVAPQEDQMSDQESAGSSSGQDAVGYLAATQSTEITPAATPLDSEPVSPVSEETNPTPRYPGKHLDSIMLDAGNPAEEEDMDEMDEDDVANVGEDGDDLADAEDDDDLPTTGPRRRMTGRRRADHHEIDIEATMRRQAQLKSAYRAIARALKPLLAEIASKTVDELEANPALHQEVNEYEGTEEYEGVRKLLDEALEHRKRQLDAQLEYNRKQIWQRLQGERHACSKTLEYEVENMRQKRVDEGEYELLQIARYVQLEQNREQEVTDDEDGDVLPRPQQTGYRFARTGPLDPRHESRSRLALDTEKAIADMQQRFEMHKMLQDAMQNEDSQDTGSFTVMDSTAREAALAKRESIRNTNILADAATEVDRISNIPVIPNEEAVGLQLLGDLASRPSVRAAVPHPATPRRLDQPFVPLHEQNHMPPPSAVLGPPPFALRHQPPPQMSPGTVQFIERSIPYSPRRFASMDGHSERPPWEPSLMSPTSSSENRLSTFPALASLLQSPSLNLPGRRDSVPRQHHRHAPHEFQHQRHSSHDMAQHQILTPRGSIGGLLSDLDRSEPSLPGAQGREDASWDKYHRPMSRDVEARPFPRIERAVHEFSRAGPLSIERLAPPQEAERVEETRIETPAHEIEARRVKRDEVSEPRPEDEVGIEADAETELKEEEEVQGVKSASPVLGRQPALRDRSSEQPSSEGAIDPRLLKDDESRMSRASRALSEDTQLRKPRSRASSLGQSTTTDVSGSQDGDRGLRRQTKDGPLHHGKTSKAERNGLSRRAHKETKRTQNKRASNTMRAGTEGGSKMFRFRLNTMESTKTNPFSSRAPTGTPHTSQHTAETPYAPLPSYVQQPPSSGFSAPYGPNPPPQYQPEPYYHRNSLPGAGPPPQGPWSHPHYGPGYPNTQVPPPLGPRPDNWPAGAPPPPTPSQASAPPNPPPFGSQYGGPAIAPATSDSRYPFGTGPPGGNHLPAFAQQQRNSEGGGGSRRRTQSDAPRQTKFHHYAGPRNR</sequence>
<feature type="compositionally biased region" description="Basic and acidic residues" evidence="1">
    <location>
        <begin position="102"/>
        <end position="111"/>
    </location>
</feature>